<keyword evidence="5 6" id="KW-0472">Membrane</keyword>
<gene>
    <name evidence="7" type="ORF">PSON_ATCC_30995.1.T0240118</name>
</gene>
<keyword evidence="4 6" id="KW-1133">Transmembrane helix</keyword>
<dbReference type="Pfam" id="PF03348">
    <property type="entry name" value="Serinc"/>
    <property type="match status" value="1"/>
</dbReference>
<evidence type="ECO:0000256" key="6">
    <source>
        <dbReference type="SAM" id="Phobius"/>
    </source>
</evidence>
<feature type="transmembrane region" description="Helical" evidence="6">
    <location>
        <begin position="188"/>
        <end position="209"/>
    </location>
</feature>
<dbReference type="OrthoDB" id="5963193at2759"/>
<evidence type="ECO:0008006" key="9">
    <source>
        <dbReference type="Google" id="ProtNLM"/>
    </source>
</evidence>
<evidence type="ECO:0000256" key="5">
    <source>
        <dbReference type="ARBA" id="ARBA00023136"/>
    </source>
</evidence>
<dbReference type="EMBL" id="CAJJDN010000024">
    <property type="protein sequence ID" value="CAD8068370.1"/>
    <property type="molecule type" value="Genomic_DNA"/>
</dbReference>
<evidence type="ECO:0000256" key="4">
    <source>
        <dbReference type="ARBA" id="ARBA00022989"/>
    </source>
</evidence>
<accession>A0A8S1LKH5</accession>
<comment type="caution">
    <text evidence="7">The sequence shown here is derived from an EMBL/GenBank/DDBJ whole genome shotgun (WGS) entry which is preliminary data.</text>
</comment>
<dbReference type="Proteomes" id="UP000692954">
    <property type="component" value="Unassembled WGS sequence"/>
</dbReference>
<organism evidence="7 8">
    <name type="scientific">Paramecium sonneborni</name>
    <dbReference type="NCBI Taxonomy" id="65129"/>
    <lineage>
        <taxon>Eukaryota</taxon>
        <taxon>Sar</taxon>
        <taxon>Alveolata</taxon>
        <taxon>Ciliophora</taxon>
        <taxon>Intramacronucleata</taxon>
        <taxon>Oligohymenophorea</taxon>
        <taxon>Peniculida</taxon>
        <taxon>Parameciidae</taxon>
        <taxon>Paramecium</taxon>
    </lineage>
</organism>
<comment type="similarity">
    <text evidence="2">Belongs to the TDE1 family.</text>
</comment>
<evidence type="ECO:0000256" key="3">
    <source>
        <dbReference type="ARBA" id="ARBA00022692"/>
    </source>
</evidence>
<feature type="transmembrane region" description="Helical" evidence="6">
    <location>
        <begin position="215"/>
        <end position="235"/>
    </location>
</feature>
<feature type="transmembrane region" description="Helical" evidence="6">
    <location>
        <begin position="39"/>
        <end position="59"/>
    </location>
</feature>
<evidence type="ECO:0000313" key="8">
    <source>
        <dbReference type="Proteomes" id="UP000692954"/>
    </source>
</evidence>
<feature type="transmembrane region" description="Helical" evidence="6">
    <location>
        <begin position="358"/>
        <end position="379"/>
    </location>
</feature>
<protein>
    <recommendedName>
        <fullName evidence="9">Transmembrane protein</fullName>
    </recommendedName>
</protein>
<reference evidence="7" key="1">
    <citation type="submission" date="2021-01" db="EMBL/GenBank/DDBJ databases">
        <authorList>
            <consortium name="Genoscope - CEA"/>
            <person name="William W."/>
        </authorList>
    </citation>
    <scope>NUCLEOTIDE SEQUENCE</scope>
</reference>
<feature type="transmembrane region" description="Helical" evidence="6">
    <location>
        <begin position="280"/>
        <end position="298"/>
    </location>
</feature>
<evidence type="ECO:0000313" key="7">
    <source>
        <dbReference type="EMBL" id="CAD8068370.1"/>
    </source>
</evidence>
<dbReference type="PANTHER" id="PTHR10383">
    <property type="entry name" value="SERINE INCORPORATOR"/>
    <property type="match status" value="1"/>
</dbReference>
<comment type="subcellular location">
    <subcellularLocation>
        <location evidence="1">Membrane</location>
        <topology evidence="1">Multi-pass membrane protein</topology>
    </subcellularLocation>
</comment>
<feature type="transmembrane region" description="Helical" evidence="6">
    <location>
        <begin position="242"/>
        <end position="260"/>
    </location>
</feature>
<feature type="transmembrane region" description="Helical" evidence="6">
    <location>
        <begin position="86"/>
        <end position="105"/>
    </location>
</feature>
<evidence type="ECO:0000256" key="1">
    <source>
        <dbReference type="ARBA" id="ARBA00004141"/>
    </source>
</evidence>
<sequence>MCITIACEAFCCAGTQICNLACCCCKYFAETTLKEQIKLAYILLNYLIMAFTVIALYYIQDFYINYLQYFGCPERINSLCLGISGIYRMSFVLTIFYITILIFMFQKGWLAKMINDGLWLLKFIFIAVFFYGTLYMPNKFFEVYVDISIVASGIYLLFQIIIYIDIFYLWAEKWARMYDDGVEGMGSALVAAASLTYTLALILNIYNFIWFDHNYFINLINITIIVILTIVQLFGFNPSGSLLATGCISCYITYFTFSALSSYPSADINIFYDSEKNMKIQMYVNGILNFISLLYIIFATQESSKQALVILDKSSEKKRSNLNLNQQVEIEMTSTQQMNEAKALIEQIELQPYSTNQYIVFHIVMAFCSMYMSMMITNWGSPSIRIDTFEIFMPSQLSYNVKLGSSWICSGLYFWTLIAPKIMPNRFN</sequence>
<dbReference type="GO" id="GO:0016020">
    <property type="term" value="C:membrane"/>
    <property type="evidence" value="ECO:0007669"/>
    <property type="project" value="UniProtKB-SubCell"/>
</dbReference>
<feature type="transmembrane region" description="Helical" evidence="6">
    <location>
        <begin position="117"/>
        <end position="135"/>
    </location>
</feature>
<evidence type="ECO:0000256" key="2">
    <source>
        <dbReference type="ARBA" id="ARBA00006665"/>
    </source>
</evidence>
<name>A0A8S1LKH5_9CILI</name>
<dbReference type="InterPro" id="IPR005016">
    <property type="entry name" value="TDE1/TMS"/>
</dbReference>
<proteinExistence type="inferred from homology"/>
<dbReference type="AlphaFoldDB" id="A0A8S1LKH5"/>
<dbReference type="PANTHER" id="PTHR10383:SF9">
    <property type="entry name" value="SERINE INCORPORATOR, ISOFORM F"/>
    <property type="match status" value="1"/>
</dbReference>
<feature type="transmembrane region" description="Helical" evidence="6">
    <location>
        <begin position="147"/>
        <end position="168"/>
    </location>
</feature>
<keyword evidence="3 6" id="KW-0812">Transmembrane</keyword>
<keyword evidence="8" id="KW-1185">Reference proteome</keyword>
<feature type="transmembrane region" description="Helical" evidence="6">
    <location>
        <begin position="399"/>
        <end position="418"/>
    </location>
</feature>